<keyword evidence="1" id="KW-0862">Zinc</keyword>
<evidence type="ECO:0000256" key="3">
    <source>
        <dbReference type="SAM" id="MobiDB-lite"/>
    </source>
</evidence>
<dbReference type="InterPro" id="IPR013087">
    <property type="entry name" value="Znf_C2H2_type"/>
</dbReference>
<accession>A0A507B7E8</accession>
<feature type="coiled-coil region" evidence="2">
    <location>
        <begin position="220"/>
        <end position="247"/>
    </location>
</feature>
<sequence>MEASNNECDIASSLLPSQQSNRAYQEHTWFMNNTLLNHHQQTLSNVNPNAWPQLNFETGPWSGLDYWTPTNSANGATEVLFNLAGENPLVDSMDQEPTHSVAEPSAPLPREKTNSSAKTNTQRLATSNRTRAKTECFLCHAVLSRPDALTRHLREMHNESPPEFFCPNDSCKWSESGKGFPRSDKLQRHLKTCKFNSRLQDDKAAGLSPVGFLPSSAAGLIAITHELEDEKRKLKALDQACEKSRKVIAHLSAVHEYLDVKQATLSPAAGDHDVVFADPSIHG</sequence>
<feature type="region of interest" description="Disordered" evidence="3">
    <location>
        <begin position="89"/>
        <end position="127"/>
    </location>
</feature>
<reference evidence="5 6" key="1">
    <citation type="submission" date="2019-06" db="EMBL/GenBank/DDBJ databases">
        <title>Draft genome sequence of the filamentous fungus Phialemoniopsis curvata isolated from diesel fuel.</title>
        <authorList>
            <person name="Varaljay V.A."/>
            <person name="Lyon W.J."/>
            <person name="Crouch A.L."/>
            <person name="Drake C.E."/>
            <person name="Hollomon J.M."/>
            <person name="Nadeau L.J."/>
            <person name="Nunn H.S."/>
            <person name="Stevenson B.S."/>
            <person name="Bojanowski C.L."/>
            <person name="Crookes-Goodson W.J."/>
        </authorList>
    </citation>
    <scope>NUCLEOTIDE SEQUENCE [LARGE SCALE GENOMIC DNA]</scope>
    <source>
        <strain evidence="5 6">D216</strain>
    </source>
</reference>
<dbReference type="PROSITE" id="PS00028">
    <property type="entry name" value="ZINC_FINGER_C2H2_1"/>
    <property type="match status" value="1"/>
</dbReference>
<dbReference type="RefSeq" id="XP_030996275.1">
    <property type="nucleotide sequence ID" value="XM_031139757.1"/>
</dbReference>
<keyword evidence="1" id="KW-0479">Metal-binding</keyword>
<dbReference type="OrthoDB" id="6359816at2759"/>
<keyword evidence="1" id="KW-0863">Zinc-finger</keyword>
<dbReference type="Gene3D" id="3.30.160.60">
    <property type="entry name" value="Classic Zinc Finger"/>
    <property type="match status" value="1"/>
</dbReference>
<dbReference type="GeneID" id="41972703"/>
<gene>
    <name evidence="5" type="ORF">E0L32_005256</name>
</gene>
<organism evidence="5 6">
    <name type="scientific">Thyridium curvatum</name>
    <dbReference type="NCBI Taxonomy" id="1093900"/>
    <lineage>
        <taxon>Eukaryota</taxon>
        <taxon>Fungi</taxon>
        <taxon>Dikarya</taxon>
        <taxon>Ascomycota</taxon>
        <taxon>Pezizomycotina</taxon>
        <taxon>Sordariomycetes</taxon>
        <taxon>Sordariomycetidae</taxon>
        <taxon>Thyridiales</taxon>
        <taxon>Thyridiaceae</taxon>
        <taxon>Thyridium</taxon>
    </lineage>
</organism>
<evidence type="ECO:0000259" key="4">
    <source>
        <dbReference type="PROSITE" id="PS50157"/>
    </source>
</evidence>
<dbReference type="PROSITE" id="PS50157">
    <property type="entry name" value="ZINC_FINGER_C2H2_2"/>
    <property type="match status" value="1"/>
</dbReference>
<keyword evidence="2" id="KW-0175">Coiled coil</keyword>
<name>A0A507B7E8_9PEZI</name>
<protein>
    <recommendedName>
        <fullName evidence="4">C2H2-type domain-containing protein</fullName>
    </recommendedName>
</protein>
<dbReference type="Proteomes" id="UP000319257">
    <property type="component" value="Unassembled WGS sequence"/>
</dbReference>
<feature type="compositionally biased region" description="Polar residues" evidence="3">
    <location>
        <begin position="114"/>
        <end position="127"/>
    </location>
</feature>
<feature type="domain" description="C2H2-type" evidence="4">
    <location>
        <begin position="134"/>
        <end position="162"/>
    </location>
</feature>
<evidence type="ECO:0000256" key="2">
    <source>
        <dbReference type="SAM" id="Coils"/>
    </source>
</evidence>
<evidence type="ECO:0000313" key="5">
    <source>
        <dbReference type="EMBL" id="TPX14564.1"/>
    </source>
</evidence>
<proteinExistence type="predicted"/>
<evidence type="ECO:0000313" key="6">
    <source>
        <dbReference type="Proteomes" id="UP000319257"/>
    </source>
</evidence>
<evidence type="ECO:0000256" key="1">
    <source>
        <dbReference type="PROSITE-ProRule" id="PRU00042"/>
    </source>
</evidence>
<dbReference type="InParanoid" id="A0A507B7E8"/>
<dbReference type="STRING" id="1093900.A0A507B7E8"/>
<keyword evidence="6" id="KW-1185">Reference proteome</keyword>
<dbReference type="GO" id="GO:0008270">
    <property type="term" value="F:zinc ion binding"/>
    <property type="evidence" value="ECO:0007669"/>
    <property type="project" value="UniProtKB-KW"/>
</dbReference>
<comment type="caution">
    <text evidence="5">The sequence shown here is derived from an EMBL/GenBank/DDBJ whole genome shotgun (WGS) entry which is preliminary data.</text>
</comment>
<dbReference type="EMBL" id="SKBQ01000027">
    <property type="protein sequence ID" value="TPX14564.1"/>
    <property type="molecule type" value="Genomic_DNA"/>
</dbReference>
<dbReference type="AlphaFoldDB" id="A0A507B7E8"/>